<comment type="caution">
    <text evidence="6">The sequence shown here is derived from an EMBL/GenBank/DDBJ whole genome shotgun (WGS) entry which is preliminary data.</text>
</comment>
<evidence type="ECO:0000313" key="6">
    <source>
        <dbReference type="EMBL" id="KGM99409.1"/>
    </source>
</evidence>
<evidence type="ECO:0000256" key="1">
    <source>
        <dbReference type="ARBA" id="ARBA00004141"/>
    </source>
</evidence>
<protein>
    <submittedName>
        <fullName evidence="6">Zinc transporter</fullName>
    </submittedName>
</protein>
<accession>A0A0A0ID80</accession>
<keyword evidence="3 5" id="KW-1133">Transmembrane helix</keyword>
<sequence length="243" mass="25931">MDGKTIFIVTLASLFSLMGTMIGASLGIVVKKPSKNSIGNINGFAAGLMLSVVMMDLIPEAISKITMLYTMFFCIIGILIVMLIDILTGDEGKYFSSGHLKVAFMAALGLMLHNFPEGIIMGAGFLAYETLGVKMSLIIAIHDIPEGIAVSAPLMAERTRPFKIMLYAFITAFPTVIGSWIGVYIGNISKVVLGECLGIASGIMLYVVFGQMIPESLNIGKKIKVTSSILLGIILGIVITNVL</sequence>
<keyword evidence="2 5" id="KW-0812">Transmembrane</keyword>
<evidence type="ECO:0000313" key="7">
    <source>
        <dbReference type="Proteomes" id="UP000030014"/>
    </source>
</evidence>
<feature type="transmembrane region" description="Helical" evidence="5">
    <location>
        <begin position="191"/>
        <end position="213"/>
    </location>
</feature>
<name>A0A0A0ID80_CLOBO</name>
<dbReference type="PANTHER" id="PTHR11040">
    <property type="entry name" value="ZINC/IRON TRANSPORTER"/>
    <property type="match status" value="1"/>
</dbReference>
<dbReference type="AlphaFoldDB" id="A0A0A0ID80"/>
<evidence type="ECO:0000256" key="5">
    <source>
        <dbReference type="SAM" id="Phobius"/>
    </source>
</evidence>
<evidence type="ECO:0000256" key="3">
    <source>
        <dbReference type="ARBA" id="ARBA00022989"/>
    </source>
</evidence>
<keyword evidence="4 5" id="KW-0472">Membrane</keyword>
<dbReference type="Pfam" id="PF02535">
    <property type="entry name" value="Zip"/>
    <property type="match status" value="1"/>
</dbReference>
<dbReference type="RefSeq" id="WP_039258183.1">
    <property type="nucleotide sequence ID" value="NZ_JDRY01000034.1"/>
</dbReference>
<dbReference type="GO" id="GO:0005385">
    <property type="term" value="F:zinc ion transmembrane transporter activity"/>
    <property type="evidence" value="ECO:0007669"/>
    <property type="project" value="TreeGrafter"/>
</dbReference>
<comment type="subcellular location">
    <subcellularLocation>
        <location evidence="1">Membrane</location>
        <topology evidence="1">Multi-pass membrane protein</topology>
    </subcellularLocation>
</comment>
<feature type="transmembrane region" description="Helical" evidence="5">
    <location>
        <begin position="37"/>
        <end position="58"/>
    </location>
</feature>
<dbReference type="InterPro" id="IPR003689">
    <property type="entry name" value="ZIP"/>
</dbReference>
<evidence type="ECO:0000256" key="2">
    <source>
        <dbReference type="ARBA" id="ARBA00022692"/>
    </source>
</evidence>
<evidence type="ECO:0000256" key="4">
    <source>
        <dbReference type="ARBA" id="ARBA00023136"/>
    </source>
</evidence>
<dbReference type="EMBL" id="JDRY01000034">
    <property type="protein sequence ID" value="KGM99409.1"/>
    <property type="molecule type" value="Genomic_DNA"/>
</dbReference>
<gene>
    <name evidence="6" type="ORF">Z955_07565</name>
</gene>
<feature type="transmembrane region" description="Helical" evidence="5">
    <location>
        <begin position="164"/>
        <end position="185"/>
    </location>
</feature>
<dbReference type="GO" id="GO:0016020">
    <property type="term" value="C:membrane"/>
    <property type="evidence" value="ECO:0007669"/>
    <property type="project" value="UniProtKB-SubCell"/>
</dbReference>
<dbReference type="Proteomes" id="UP000030014">
    <property type="component" value="Unassembled WGS sequence"/>
</dbReference>
<feature type="transmembrane region" description="Helical" evidence="5">
    <location>
        <begin position="65"/>
        <end position="84"/>
    </location>
</feature>
<organism evidence="6 7">
    <name type="scientific">Clostridium botulinum C/D str. DC5</name>
    <dbReference type="NCBI Taxonomy" id="1443128"/>
    <lineage>
        <taxon>Bacteria</taxon>
        <taxon>Bacillati</taxon>
        <taxon>Bacillota</taxon>
        <taxon>Clostridia</taxon>
        <taxon>Eubacteriales</taxon>
        <taxon>Clostridiaceae</taxon>
        <taxon>Clostridium</taxon>
    </lineage>
</organism>
<feature type="transmembrane region" description="Helical" evidence="5">
    <location>
        <begin position="104"/>
        <end position="128"/>
    </location>
</feature>
<reference evidence="6 7" key="1">
    <citation type="submission" date="2014-01" db="EMBL/GenBank/DDBJ databases">
        <title>Plasmidome dynamics in the species complex Clostridium novyi sensu lato converts strains of independent lineages into distinctly different pathogens.</title>
        <authorList>
            <person name="Skarin H."/>
            <person name="Segerman B."/>
        </authorList>
    </citation>
    <scope>NUCLEOTIDE SEQUENCE [LARGE SCALE GENOMIC DNA]</scope>
    <source>
        <strain evidence="6 7">DC5</strain>
    </source>
</reference>
<feature type="transmembrane region" description="Helical" evidence="5">
    <location>
        <begin position="225"/>
        <end position="242"/>
    </location>
</feature>
<proteinExistence type="predicted"/>